<dbReference type="GO" id="GO:0005634">
    <property type="term" value="C:nucleus"/>
    <property type="evidence" value="ECO:0007669"/>
    <property type="project" value="TreeGrafter"/>
</dbReference>
<dbReference type="GO" id="GO:0008540">
    <property type="term" value="C:proteasome regulatory particle, base subcomplex"/>
    <property type="evidence" value="ECO:0007669"/>
    <property type="project" value="UniProtKB-UniRule"/>
</dbReference>
<evidence type="ECO:0000256" key="3">
    <source>
        <dbReference type="ARBA" id="ARBA00022942"/>
    </source>
</evidence>
<feature type="compositionally biased region" description="Acidic residues" evidence="5">
    <location>
        <begin position="672"/>
        <end position="683"/>
    </location>
</feature>
<dbReference type="FunCoup" id="C5E0W0">
    <property type="interactions" value="1673"/>
</dbReference>
<proteinExistence type="inferred from homology"/>
<dbReference type="InParanoid" id="C5E0W0"/>
<evidence type="ECO:0000259" key="7">
    <source>
        <dbReference type="Pfam" id="PF18051"/>
    </source>
</evidence>
<dbReference type="PANTHER" id="PTHR10943:SF1">
    <property type="entry name" value="26S PROTEASOME NON-ATPASE REGULATORY SUBUNIT 2"/>
    <property type="match status" value="1"/>
</dbReference>
<dbReference type="STRING" id="559307.C5E0W0"/>
<feature type="compositionally biased region" description="Basic and acidic residues" evidence="5">
    <location>
        <begin position="1"/>
        <end position="14"/>
    </location>
</feature>
<dbReference type="SUPFAM" id="SSF48371">
    <property type="entry name" value="ARM repeat"/>
    <property type="match status" value="1"/>
</dbReference>
<dbReference type="InterPro" id="IPR016643">
    <property type="entry name" value="26S_Psome_Rpn1"/>
</dbReference>
<dbReference type="InterPro" id="IPR011989">
    <property type="entry name" value="ARM-like"/>
</dbReference>
<dbReference type="InterPro" id="IPR016024">
    <property type="entry name" value="ARM-type_fold"/>
</dbReference>
<dbReference type="AlphaFoldDB" id="C5E0W0"/>
<evidence type="ECO:0000256" key="1">
    <source>
        <dbReference type="ARBA" id="ARBA00005460"/>
    </source>
</evidence>
<feature type="region of interest" description="Disordered" evidence="5">
    <location>
        <begin position="629"/>
        <end position="722"/>
    </location>
</feature>
<dbReference type="GO" id="GO:0034515">
    <property type="term" value="C:proteasome storage granule"/>
    <property type="evidence" value="ECO:0007669"/>
    <property type="project" value="TreeGrafter"/>
</dbReference>
<keyword evidence="9" id="KW-1185">Reference proteome</keyword>
<name>C5E0W0_ZYGRC</name>
<dbReference type="KEGG" id="zro:ZYRO0G16038g"/>
<dbReference type="InterPro" id="IPR002015">
    <property type="entry name" value="Proteasome/cyclosome_rpt"/>
</dbReference>
<dbReference type="Pfam" id="PF01851">
    <property type="entry name" value="PC_rep"/>
    <property type="match status" value="2"/>
</dbReference>
<evidence type="ECO:0000256" key="5">
    <source>
        <dbReference type="SAM" id="MobiDB-lite"/>
    </source>
</evidence>
<dbReference type="InterPro" id="IPR041433">
    <property type="entry name" value="RPN1_C"/>
</dbReference>
<dbReference type="GO" id="GO:0030234">
    <property type="term" value="F:enzyme regulator activity"/>
    <property type="evidence" value="ECO:0007669"/>
    <property type="project" value="UniProtKB-UniRule"/>
</dbReference>
<dbReference type="EMBL" id="CU928179">
    <property type="protein sequence ID" value="CAR29744.1"/>
    <property type="molecule type" value="Genomic_DNA"/>
</dbReference>
<evidence type="ECO:0000256" key="4">
    <source>
        <dbReference type="PIRNR" id="PIRNR015965"/>
    </source>
</evidence>
<feature type="compositionally biased region" description="Acidic residues" evidence="5">
    <location>
        <begin position="703"/>
        <end position="720"/>
    </location>
</feature>
<keyword evidence="2" id="KW-0677">Repeat</keyword>
<comment type="similarity">
    <text evidence="1 4">Belongs to the proteasome subunit S2 family.</text>
</comment>
<feature type="region of interest" description="Disordered" evidence="5">
    <location>
        <begin position="1"/>
        <end position="42"/>
    </location>
</feature>
<dbReference type="GO" id="GO:0043161">
    <property type="term" value="P:proteasome-mediated ubiquitin-dependent protein catabolic process"/>
    <property type="evidence" value="ECO:0007669"/>
    <property type="project" value="TreeGrafter"/>
</dbReference>
<dbReference type="Pfam" id="PF18051">
    <property type="entry name" value="RPN1_C"/>
    <property type="match status" value="1"/>
</dbReference>
<dbReference type="GO" id="GO:0042176">
    <property type="term" value="P:regulation of protein catabolic process"/>
    <property type="evidence" value="ECO:0007669"/>
    <property type="project" value="InterPro"/>
</dbReference>
<feature type="domain" description="RPN1 N-terminal" evidence="6">
    <location>
        <begin position="50"/>
        <end position="364"/>
    </location>
</feature>
<dbReference type="PANTHER" id="PTHR10943">
    <property type="entry name" value="26S PROTEASOME NON-ATPASE REGULATORY SUBUNIT"/>
    <property type="match status" value="1"/>
</dbReference>
<dbReference type="Proteomes" id="UP000008536">
    <property type="component" value="Chromosome G"/>
</dbReference>
<protein>
    <recommendedName>
        <fullName evidence="4">26S proteasome regulatory subunit RPN1</fullName>
    </recommendedName>
</protein>
<accession>C5E0W0</accession>
<evidence type="ECO:0000256" key="2">
    <source>
        <dbReference type="ARBA" id="ARBA00022737"/>
    </source>
</evidence>
<organism evidence="8 9">
    <name type="scientific">Zygosaccharomyces rouxii (strain ATCC 2623 / CBS 732 / NBRC 1130 / NCYC 568 / NRRL Y-229)</name>
    <dbReference type="NCBI Taxonomy" id="559307"/>
    <lineage>
        <taxon>Eukaryota</taxon>
        <taxon>Fungi</taxon>
        <taxon>Dikarya</taxon>
        <taxon>Ascomycota</taxon>
        <taxon>Saccharomycotina</taxon>
        <taxon>Saccharomycetes</taxon>
        <taxon>Saccharomycetales</taxon>
        <taxon>Saccharomycetaceae</taxon>
        <taxon>Zygosaccharomyces</taxon>
    </lineage>
</organism>
<keyword evidence="3 4" id="KW-0647">Proteasome</keyword>
<evidence type="ECO:0000313" key="8">
    <source>
        <dbReference type="EMBL" id="CAR29744.1"/>
    </source>
</evidence>
<comment type="function">
    <text evidence="4">Acts as a regulatory subunit of the 26 proteasome which is involved in the ATP-dependent degradation of ubiquitinated proteins.</text>
</comment>
<feature type="domain" description="26S proteasome non-ATPase regulatory subunit RPN1 C-terminal" evidence="7">
    <location>
        <begin position="929"/>
        <end position="982"/>
    </location>
</feature>
<sequence length="988" mass="108984">MVDKVDKTKEESKEVTQQPAKEQKNKKKQTSKEDEEEQLSEEDLKLKSDLEVLVERLKEDDANLYGPSLDKLKEFIKSSTSSMTAVPKPLKFLRPYYTEMCAIYDKWSSRELKSSLAEVLSVLAMTYSENNKHDSLKFAILCENLNIVSWGHEYIRHLALEIGEVYNDQVEREGSGKAPPGELQENSTVKSEGFEFSKEVILQLSLEIVPYFLKHNGEADAVDLLLEIESIEKLPQFVDENTYERVCQYMVACVPLLPQPEDVSFLQTAYSIYLSESQLTEALSLAIRLGDESLVRAVFEATSDPVVHKQLAYILSFQKTAFEYEPVKEIIGNTKLSEHFLYLAKELNLTVPKVPEDVYKSHLDSSKSVFSGTGLDSAQQNLAAAFVNSYLNMGYCNDKMLLDNDNWIYKTKGDGMTSAVASIGSIFQWNLDGLQQLDKYLYVEETEVKAGALLGIGISACGVHDGEVEPALLLLQDYVSNPNSKISSAAILGLGIAFAGSKNEEVLGLLLPVAADTSLSIEISAIASLALSHVFVGTCNGDITAAIMDNFLERSGVELKTEWVRFLTLALGIIYMGQGEQVDDVLETVSAIEHPMTSAIEVLVSACAYAGTGDVLLIQDLLHRLAPKPVREDDDEEEDEAGDEAGDVEGSLNAISDVLSKQNSEENAGNEGGDEQIDVDSQEEGNSGTTNEKKEQQANGSENGEESKEDNEEGKEDSEEKEAVMVDELSYAVLGIAMIALGEDIGKEMSLRHFGHLMHYGNEHVRSMVPLAMGLVSVADPQMKVFDTLSRFSHDADLNVSMNSIYAMGLCGAGTNNARLAQLLRQLASYYSREQDALFITRMAQGLVHLGKGTMTLDMFNDAHVMNKVTLASLMTVLVGLVSPSFMLKNHQLFFMLHSAVRPKFILTLNEEGEPIKVNVRVGQAVDTVGQAGKPKTITGWITQSTPVLLNHGERAELETDEYISYTNNIEGVVILRKNPDYEKEEAS</sequence>
<evidence type="ECO:0000313" key="9">
    <source>
        <dbReference type="Proteomes" id="UP000008536"/>
    </source>
</evidence>
<dbReference type="HOGENOM" id="CLU_008705_1_0_1"/>
<dbReference type="PIRSF" id="PIRSF015965">
    <property type="entry name" value="26S_Psome_Rpn1"/>
    <property type="match status" value="1"/>
</dbReference>
<dbReference type="Pfam" id="PF17781">
    <property type="entry name" value="RPN1_RPN2_N"/>
    <property type="match status" value="1"/>
</dbReference>
<evidence type="ECO:0000259" key="6">
    <source>
        <dbReference type="Pfam" id="PF17781"/>
    </source>
</evidence>
<feature type="compositionally biased region" description="Acidic residues" evidence="5">
    <location>
        <begin position="632"/>
        <end position="647"/>
    </location>
</feature>
<gene>
    <name evidence="8" type="ordered locus">ZYRO0G16038g</name>
</gene>
<reference evidence="8 9" key="1">
    <citation type="journal article" date="2009" name="Genome Res.">
        <title>Comparative genomics of protoploid Saccharomycetaceae.</title>
        <authorList>
            <consortium name="The Genolevures Consortium"/>
            <person name="Souciet J.-L."/>
            <person name="Dujon B."/>
            <person name="Gaillardin C."/>
            <person name="Johnston M."/>
            <person name="Baret P.V."/>
            <person name="Cliften P."/>
            <person name="Sherman D.J."/>
            <person name="Weissenbach J."/>
            <person name="Westhof E."/>
            <person name="Wincker P."/>
            <person name="Jubin C."/>
            <person name="Poulain J."/>
            <person name="Barbe V."/>
            <person name="Segurens B."/>
            <person name="Artiguenave F."/>
            <person name="Anthouard V."/>
            <person name="Vacherie B."/>
            <person name="Val M.-E."/>
            <person name="Fulton R.S."/>
            <person name="Minx P."/>
            <person name="Wilson R."/>
            <person name="Durrens P."/>
            <person name="Jean G."/>
            <person name="Marck C."/>
            <person name="Martin T."/>
            <person name="Nikolski M."/>
            <person name="Rolland T."/>
            <person name="Seret M.-L."/>
            <person name="Casaregola S."/>
            <person name="Despons L."/>
            <person name="Fairhead C."/>
            <person name="Fischer G."/>
            <person name="Lafontaine I."/>
            <person name="Leh V."/>
            <person name="Lemaire M."/>
            <person name="de Montigny J."/>
            <person name="Neuveglise C."/>
            <person name="Thierry A."/>
            <person name="Blanc-Lenfle I."/>
            <person name="Bleykasten C."/>
            <person name="Diffels J."/>
            <person name="Fritsch E."/>
            <person name="Frangeul L."/>
            <person name="Goeffon A."/>
            <person name="Jauniaux N."/>
            <person name="Kachouri-Lafond R."/>
            <person name="Payen C."/>
            <person name="Potier S."/>
            <person name="Pribylova L."/>
            <person name="Ozanne C."/>
            <person name="Richard G.-F."/>
            <person name="Sacerdot C."/>
            <person name="Straub M.-L."/>
            <person name="Talla E."/>
        </authorList>
    </citation>
    <scope>NUCLEOTIDE SEQUENCE [LARGE SCALE GENOMIC DNA]</scope>
    <source>
        <strain evidence="8 9">ATCC 2623 / CBS 732 / BCRC 21506 / NBRC 1130 / NCYC 568 / NRRL Y-229</strain>
    </source>
</reference>
<dbReference type="InterPro" id="IPR040892">
    <property type="entry name" value="RPN1_N"/>
</dbReference>
<dbReference type="Gene3D" id="1.25.10.10">
    <property type="entry name" value="Leucine-rich Repeat Variant"/>
    <property type="match status" value="1"/>
</dbReference>